<organism evidence="1 2">
    <name type="scientific">Rhizopus stolonifer</name>
    <name type="common">Rhizopus nigricans</name>
    <dbReference type="NCBI Taxonomy" id="4846"/>
    <lineage>
        <taxon>Eukaryota</taxon>
        <taxon>Fungi</taxon>
        <taxon>Fungi incertae sedis</taxon>
        <taxon>Mucoromycota</taxon>
        <taxon>Mucoromycotina</taxon>
        <taxon>Mucoromycetes</taxon>
        <taxon>Mucorales</taxon>
        <taxon>Mucorineae</taxon>
        <taxon>Rhizopodaceae</taxon>
        <taxon>Rhizopus</taxon>
    </lineage>
</organism>
<protein>
    <submittedName>
        <fullName evidence="1">Uncharacterized protein</fullName>
    </submittedName>
</protein>
<accession>A0A367JSV8</accession>
<gene>
    <name evidence="1" type="ORF">CU098_001120</name>
</gene>
<reference evidence="1 2" key="1">
    <citation type="journal article" date="2018" name="G3 (Bethesda)">
        <title>Phylogenetic and Phylogenomic Definition of Rhizopus Species.</title>
        <authorList>
            <person name="Gryganskyi A.P."/>
            <person name="Golan J."/>
            <person name="Dolatabadi S."/>
            <person name="Mondo S."/>
            <person name="Robb S."/>
            <person name="Idnurm A."/>
            <person name="Muszewska A."/>
            <person name="Steczkiewicz K."/>
            <person name="Masonjones S."/>
            <person name="Liao H.L."/>
            <person name="Gajdeczka M.T."/>
            <person name="Anike F."/>
            <person name="Vuek A."/>
            <person name="Anishchenko I.M."/>
            <person name="Voigt K."/>
            <person name="de Hoog G.S."/>
            <person name="Smith M.E."/>
            <person name="Heitman J."/>
            <person name="Vilgalys R."/>
            <person name="Stajich J.E."/>
        </authorList>
    </citation>
    <scope>NUCLEOTIDE SEQUENCE [LARGE SCALE GENOMIC DNA]</scope>
    <source>
        <strain evidence="1 2">LSU 92-RS-03</strain>
    </source>
</reference>
<dbReference type="AlphaFoldDB" id="A0A367JSV8"/>
<feature type="non-terminal residue" evidence="1">
    <location>
        <position position="104"/>
    </location>
</feature>
<dbReference type="EMBL" id="PJQM01002766">
    <property type="protein sequence ID" value="RCH92939.1"/>
    <property type="molecule type" value="Genomic_DNA"/>
</dbReference>
<proteinExistence type="predicted"/>
<keyword evidence="2" id="KW-1185">Reference proteome</keyword>
<dbReference type="OrthoDB" id="5514950at2759"/>
<dbReference type="STRING" id="4846.A0A367JSV8"/>
<comment type="caution">
    <text evidence="1">The sequence shown here is derived from an EMBL/GenBank/DDBJ whole genome shotgun (WGS) entry which is preliminary data.</text>
</comment>
<sequence length="104" mass="12264">MTNLPSIVKRKEHLVFKIMIRLETLPEDTLIMQLMADIVEADGNAKKQLLGLRQRNLDALRAQTNAPVLISTYRPFVGWIDPILLLMLIYDRQRILRWRLEWIP</sequence>
<name>A0A367JSV8_RHIST</name>
<evidence type="ECO:0000313" key="1">
    <source>
        <dbReference type="EMBL" id="RCH92939.1"/>
    </source>
</evidence>
<dbReference type="Proteomes" id="UP000253551">
    <property type="component" value="Unassembled WGS sequence"/>
</dbReference>
<evidence type="ECO:0000313" key="2">
    <source>
        <dbReference type="Proteomes" id="UP000253551"/>
    </source>
</evidence>